<dbReference type="InterPro" id="IPR036390">
    <property type="entry name" value="WH_DNA-bd_sf"/>
</dbReference>
<dbReference type="SUPFAM" id="SSF46785">
    <property type="entry name" value="Winged helix' DNA-binding domain"/>
    <property type="match status" value="1"/>
</dbReference>
<dbReference type="SMART" id="SM00387">
    <property type="entry name" value="HATPase_c"/>
    <property type="match status" value="1"/>
</dbReference>
<dbReference type="eggNOG" id="COG1846">
    <property type="taxonomic scope" value="Bacteria"/>
</dbReference>
<accession>K0Z6U8</accession>
<reference evidence="3 4" key="1">
    <citation type="submission" date="2012-08" db="EMBL/GenBank/DDBJ databases">
        <title>The Genome Sequence of Slackia piriformis YIT 12062.</title>
        <authorList>
            <consortium name="The Broad Institute Genome Sequencing Platform"/>
            <person name="Earl A."/>
            <person name="Ward D."/>
            <person name="Feldgarden M."/>
            <person name="Gevers D."/>
            <person name="Morotomi M."/>
            <person name="Walker B."/>
            <person name="Young S.K."/>
            <person name="Zeng Q."/>
            <person name="Gargeya S."/>
            <person name="Fitzgerald M."/>
            <person name="Haas B."/>
            <person name="Abouelleil A."/>
            <person name="Alvarado L."/>
            <person name="Arachchi H.M."/>
            <person name="Berlin A.M."/>
            <person name="Chapman S.B."/>
            <person name="Goldberg J."/>
            <person name="Griggs A."/>
            <person name="Gujja S."/>
            <person name="Hansen M."/>
            <person name="Howarth C."/>
            <person name="Imamovic A."/>
            <person name="Larimer J."/>
            <person name="McCowen C."/>
            <person name="Montmayeur A."/>
            <person name="Murphy C."/>
            <person name="Neiman D."/>
            <person name="Pearson M."/>
            <person name="Priest M."/>
            <person name="Roberts A."/>
            <person name="Saif S."/>
            <person name="Shea T."/>
            <person name="Sisk P."/>
            <person name="Sykes S."/>
            <person name="Wortman J."/>
            <person name="Nusbaum C."/>
            <person name="Birren B."/>
        </authorList>
    </citation>
    <scope>NUCLEOTIDE SEQUENCE [LARGE SCALE GENOMIC DNA]</scope>
    <source>
        <strain evidence="3 4">YIT 12062</strain>
    </source>
</reference>
<dbReference type="HOGENOM" id="CLU_043928_0_0_11"/>
<dbReference type="Pfam" id="PF09339">
    <property type="entry name" value="HTH_IclR"/>
    <property type="match status" value="1"/>
</dbReference>
<dbReference type="InterPro" id="IPR036890">
    <property type="entry name" value="HATPase_C_sf"/>
</dbReference>
<dbReference type="GO" id="GO:0006355">
    <property type="term" value="P:regulation of DNA-templated transcription"/>
    <property type="evidence" value="ECO:0007669"/>
    <property type="project" value="InterPro"/>
</dbReference>
<dbReference type="eggNOG" id="COG2172">
    <property type="taxonomic scope" value="Bacteria"/>
</dbReference>
<dbReference type="EMBL" id="ADMD01000009">
    <property type="protein sequence ID" value="EJZ83120.1"/>
    <property type="molecule type" value="Genomic_DNA"/>
</dbReference>
<feature type="region of interest" description="Disordered" evidence="1">
    <location>
        <begin position="1"/>
        <end position="29"/>
    </location>
</feature>
<sequence length="274" mass="29836">MKTSELNGKALEPTSNTPQDAPETVGSLSDDFSHALTSARIACYDDFRSAPRVTEIAPNTTAEFIESLASTIYTQAQQTGGSIPYTVIREVSENFIHARFCEIVVSIYDGGNTIRFSDQGPGIPQKEKAQMPGFSSATDPMKRYIRGVGSGLPLVKEYLSFSHGRITIEDNLRAGAVVTISVAPGQDRSPSKRHTSTPQRNDSTPRLTDREKDILRLLMQEGSLRLTDIKNDLGLSPSTAHRILGNLEEAGLVESVGKMRCLTDFGLGIAEDLF</sequence>
<dbReference type="Gene3D" id="3.30.565.10">
    <property type="entry name" value="Histidine kinase-like ATPase, C-terminal domain"/>
    <property type="match status" value="1"/>
</dbReference>
<dbReference type="InParanoid" id="K0Z6U8"/>
<dbReference type="CDD" id="cd00090">
    <property type="entry name" value="HTH_ARSR"/>
    <property type="match status" value="1"/>
</dbReference>
<dbReference type="InterPro" id="IPR036388">
    <property type="entry name" value="WH-like_DNA-bd_sf"/>
</dbReference>
<dbReference type="Gene3D" id="1.10.10.10">
    <property type="entry name" value="Winged helix-like DNA-binding domain superfamily/Winged helix DNA-binding domain"/>
    <property type="match status" value="1"/>
</dbReference>
<proteinExistence type="predicted"/>
<protein>
    <recommendedName>
        <fullName evidence="2">Histidine kinase/HSP90-like ATPase domain-containing protein</fullName>
    </recommendedName>
</protein>
<dbReference type="RefSeq" id="WP_009139818.1">
    <property type="nucleotide sequence ID" value="NZ_JH815199.1"/>
</dbReference>
<feature type="region of interest" description="Disordered" evidence="1">
    <location>
        <begin position="183"/>
        <end position="210"/>
    </location>
</feature>
<feature type="compositionally biased region" description="Polar residues" evidence="1">
    <location>
        <begin position="196"/>
        <end position="206"/>
    </location>
</feature>
<dbReference type="InterPro" id="IPR003594">
    <property type="entry name" value="HATPase_dom"/>
</dbReference>
<keyword evidence="4" id="KW-1185">Reference proteome</keyword>
<dbReference type="InterPro" id="IPR011991">
    <property type="entry name" value="ArsR-like_HTH"/>
</dbReference>
<name>K0Z6U8_9ACTN</name>
<evidence type="ECO:0000259" key="2">
    <source>
        <dbReference type="SMART" id="SM00387"/>
    </source>
</evidence>
<dbReference type="PATRIC" id="fig|742818.3.peg.1719"/>
<dbReference type="Pfam" id="PF02518">
    <property type="entry name" value="HATPase_c"/>
    <property type="match status" value="1"/>
</dbReference>
<dbReference type="AlphaFoldDB" id="K0Z6U8"/>
<dbReference type="GO" id="GO:0003677">
    <property type="term" value="F:DNA binding"/>
    <property type="evidence" value="ECO:0007669"/>
    <property type="project" value="InterPro"/>
</dbReference>
<dbReference type="Proteomes" id="UP000006069">
    <property type="component" value="Unassembled WGS sequence"/>
</dbReference>
<feature type="domain" description="Histidine kinase/HSP90-like ATPase" evidence="2">
    <location>
        <begin position="79"/>
        <end position="186"/>
    </location>
</feature>
<evidence type="ECO:0000313" key="4">
    <source>
        <dbReference type="Proteomes" id="UP000006069"/>
    </source>
</evidence>
<dbReference type="InterPro" id="IPR005471">
    <property type="entry name" value="Tscrpt_reg_IclR_N"/>
</dbReference>
<evidence type="ECO:0000256" key="1">
    <source>
        <dbReference type="SAM" id="MobiDB-lite"/>
    </source>
</evidence>
<evidence type="ECO:0000313" key="3">
    <source>
        <dbReference type="EMBL" id="EJZ83120.1"/>
    </source>
</evidence>
<dbReference type="SUPFAM" id="SSF55874">
    <property type="entry name" value="ATPase domain of HSP90 chaperone/DNA topoisomerase II/histidine kinase"/>
    <property type="match status" value="1"/>
</dbReference>
<comment type="caution">
    <text evidence="3">The sequence shown here is derived from an EMBL/GenBank/DDBJ whole genome shotgun (WGS) entry which is preliminary data.</text>
</comment>
<organism evidence="3 4">
    <name type="scientific">Slackia piriformis YIT 12062</name>
    <dbReference type="NCBI Taxonomy" id="742818"/>
    <lineage>
        <taxon>Bacteria</taxon>
        <taxon>Bacillati</taxon>
        <taxon>Actinomycetota</taxon>
        <taxon>Coriobacteriia</taxon>
        <taxon>Eggerthellales</taxon>
        <taxon>Eggerthellaceae</taxon>
        <taxon>Slackia</taxon>
    </lineage>
</organism>
<gene>
    <name evidence="3" type="ORF">HMPREF9451_01633</name>
</gene>